<organism evidence="4 5">
    <name type="scientific">Cloeon dipterum</name>
    <dbReference type="NCBI Taxonomy" id="197152"/>
    <lineage>
        <taxon>Eukaryota</taxon>
        <taxon>Metazoa</taxon>
        <taxon>Ecdysozoa</taxon>
        <taxon>Arthropoda</taxon>
        <taxon>Hexapoda</taxon>
        <taxon>Insecta</taxon>
        <taxon>Pterygota</taxon>
        <taxon>Palaeoptera</taxon>
        <taxon>Ephemeroptera</taxon>
        <taxon>Pisciforma</taxon>
        <taxon>Baetidae</taxon>
        <taxon>Cloeon</taxon>
    </lineage>
</organism>
<dbReference type="SUPFAM" id="SSF160369">
    <property type="entry name" value="Ribosomal protein L10-like"/>
    <property type="match status" value="1"/>
</dbReference>
<dbReference type="OrthoDB" id="360689at2759"/>
<dbReference type="PANTHER" id="PTHR11560">
    <property type="entry name" value="39S RIBOSOMAL PROTEIN L10, MITOCHONDRIAL"/>
    <property type="match status" value="1"/>
</dbReference>
<evidence type="ECO:0000313" key="4">
    <source>
        <dbReference type="EMBL" id="CAB3386952.1"/>
    </source>
</evidence>
<comment type="caution">
    <text evidence="4">The sequence shown here is derived from an EMBL/GenBank/DDBJ whole genome shotgun (WGS) entry which is preliminary data.</text>
</comment>
<keyword evidence="5" id="KW-1185">Reference proteome</keyword>
<name>A0A8S1DY98_9INSE</name>
<dbReference type="Proteomes" id="UP000494165">
    <property type="component" value="Unassembled WGS sequence"/>
</dbReference>
<accession>A0A8S1DY98</accession>
<dbReference type="EMBL" id="CADEPI010000522">
    <property type="protein sequence ID" value="CAB3386952.1"/>
    <property type="molecule type" value="Genomic_DNA"/>
</dbReference>
<evidence type="ECO:0000313" key="5">
    <source>
        <dbReference type="Proteomes" id="UP000494165"/>
    </source>
</evidence>
<sequence length="245" mass="27950">MTSNILKRAILLPWTPRVQILRFGKTKVNIQRPHPPHPSKHLMLEVTRPMFPKPPPSITEICTKSSDNIHNKEEIDNPYERILARELMESVESSEFVCIFQDLFMNGEERYNEFAILKRKGIHLQKFGKQVATRAFKGTKYEAILPLMIYHNSIAFAEKSSAVKTLVSLKKKIRHHVLIAGIVEDRLMTVSQLEKYAALPDLTTARAQFVSVLNSAGSTLVSQLNTHQQNFVSNLESRMEQLKSG</sequence>
<dbReference type="InterPro" id="IPR043141">
    <property type="entry name" value="Ribosomal_uL10-like_sf"/>
</dbReference>
<dbReference type="Gene3D" id="3.30.70.1730">
    <property type="match status" value="1"/>
</dbReference>
<comment type="similarity">
    <text evidence="1">Belongs to the universal ribosomal protein uL10 family.</text>
</comment>
<reference evidence="4 5" key="1">
    <citation type="submission" date="2020-04" db="EMBL/GenBank/DDBJ databases">
        <authorList>
            <person name="Alioto T."/>
            <person name="Alioto T."/>
            <person name="Gomez Garrido J."/>
        </authorList>
    </citation>
    <scope>NUCLEOTIDE SEQUENCE [LARGE SCALE GENOMIC DNA]</scope>
</reference>
<evidence type="ECO:0000256" key="3">
    <source>
        <dbReference type="ARBA" id="ARBA00035716"/>
    </source>
</evidence>
<dbReference type="InterPro" id="IPR047865">
    <property type="entry name" value="Ribosomal_uL10_bac_type"/>
</dbReference>
<dbReference type="AlphaFoldDB" id="A0A8S1DY98"/>
<protein>
    <recommendedName>
        <fullName evidence="2">Large ribosomal subunit protein uL10m</fullName>
    </recommendedName>
    <alternativeName>
        <fullName evidence="3">39S ribosomal protein L10, mitochondrial</fullName>
    </alternativeName>
</protein>
<proteinExistence type="inferred from homology"/>
<evidence type="ECO:0000256" key="2">
    <source>
        <dbReference type="ARBA" id="ARBA00035707"/>
    </source>
</evidence>
<gene>
    <name evidence="4" type="ORF">CLODIP_2_CD00377</name>
</gene>
<evidence type="ECO:0000256" key="1">
    <source>
        <dbReference type="ARBA" id="ARBA00008889"/>
    </source>
</evidence>